<feature type="region of interest" description="Disordered" evidence="1">
    <location>
        <begin position="240"/>
        <end position="265"/>
    </location>
</feature>
<reference evidence="4" key="1">
    <citation type="submission" date="2021-01" db="EMBL/GenBank/DDBJ databases">
        <title>YIM 132084 draft genome.</title>
        <authorList>
            <person name="An D."/>
        </authorList>
    </citation>
    <scope>NUCLEOTIDE SEQUENCE</scope>
    <source>
        <strain evidence="4">YIM 132084</strain>
    </source>
</reference>
<dbReference type="InterPro" id="IPR011033">
    <property type="entry name" value="PRC_barrel-like_sf"/>
</dbReference>
<feature type="domain" description="PRC-barrel" evidence="2">
    <location>
        <begin position="16"/>
        <end position="76"/>
    </location>
</feature>
<evidence type="ECO:0000259" key="2">
    <source>
        <dbReference type="Pfam" id="PF05239"/>
    </source>
</evidence>
<evidence type="ECO:0000256" key="1">
    <source>
        <dbReference type="SAM" id="MobiDB-lite"/>
    </source>
</evidence>
<dbReference type="InterPro" id="IPR019060">
    <property type="entry name" value="DUF2382"/>
</dbReference>
<feature type="domain" description="DUF2382" evidence="3">
    <location>
        <begin position="145"/>
        <end position="254"/>
    </location>
</feature>
<protein>
    <submittedName>
        <fullName evidence="4">PRC and DUF2382 domain-containing protein</fullName>
    </submittedName>
</protein>
<dbReference type="GO" id="GO:0030077">
    <property type="term" value="C:plasma membrane light-harvesting complex"/>
    <property type="evidence" value="ECO:0007669"/>
    <property type="project" value="InterPro"/>
</dbReference>
<dbReference type="PANTHER" id="PTHR38463:SF1">
    <property type="entry name" value="STRESS RESPONSE PROTEIN YSNF"/>
    <property type="match status" value="1"/>
</dbReference>
<name>A0A938YEE9_9ACTN</name>
<dbReference type="EMBL" id="JAERWK010000015">
    <property type="protein sequence ID" value="MBM9468036.1"/>
    <property type="molecule type" value="Genomic_DNA"/>
</dbReference>
<dbReference type="InterPro" id="IPR027275">
    <property type="entry name" value="PRC-brl_dom"/>
</dbReference>
<comment type="caution">
    <text evidence="4">The sequence shown here is derived from an EMBL/GenBank/DDBJ whole genome shotgun (WGS) entry which is preliminary data.</text>
</comment>
<organism evidence="4 5">
    <name type="scientific">Nakamurella leprariae</name>
    <dbReference type="NCBI Taxonomy" id="2803911"/>
    <lineage>
        <taxon>Bacteria</taxon>
        <taxon>Bacillati</taxon>
        <taxon>Actinomycetota</taxon>
        <taxon>Actinomycetes</taxon>
        <taxon>Nakamurellales</taxon>
        <taxon>Nakamurellaceae</taxon>
        <taxon>Nakamurella</taxon>
    </lineage>
</organism>
<dbReference type="Pfam" id="PF05239">
    <property type="entry name" value="PRC"/>
    <property type="match status" value="1"/>
</dbReference>
<dbReference type="NCBIfam" id="TIGR02271">
    <property type="entry name" value="YsnF/AvaK domain"/>
    <property type="match status" value="1"/>
</dbReference>
<evidence type="ECO:0000313" key="5">
    <source>
        <dbReference type="Proteomes" id="UP000663792"/>
    </source>
</evidence>
<evidence type="ECO:0000313" key="4">
    <source>
        <dbReference type="EMBL" id="MBM9468036.1"/>
    </source>
</evidence>
<dbReference type="InterPro" id="IPR014747">
    <property type="entry name" value="Bac_photo_RC_H_C"/>
</dbReference>
<dbReference type="Proteomes" id="UP000663792">
    <property type="component" value="Unassembled WGS sequence"/>
</dbReference>
<dbReference type="Pfam" id="PF09557">
    <property type="entry name" value="DUF2382"/>
    <property type="match status" value="1"/>
</dbReference>
<proteinExistence type="predicted"/>
<dbReference type="Gene3D" id="3.90.50.10">
    <property type="entry name" value="Photosynthetic Reaction Center, subunit H, domain 2"/>
    <property type="match status" value="1"/>
</dbReference>
<sequence>MVNVDQTAHLLDNGVVVGQDGERLGKVSEVYLDDQTGVPSWVTVKTGWFGAKESFVPLDRAQVDGDDIRVPYDKETVRSAPHFEAGEPLSPDNEEQLYSYYGLGTAGTTTDTSVEAPGTTTRTADADRDLAVAGTADRTGGDDVLTRSEEHLNVGTQRVETGRARLRKYVVTENQTVTVPVQREEVRVEREPIGPEAATGGAEIGEATAEVTLSEERVVVHKETVPVEQVRLTTDTVTEQQQVTEAVRKEEIEVDTDPTTDRTAR</sequence>
<dbReference type="SUPFAM" id="SSF50346">
    <property type="entry name" value="PRC-barrel domain"/>
    <property type="match status" value="1"/>
</dbReference>
<dbReference type="AlphaFoldDB" id="A0A938YEE9"/>
<dbReference type="PANTHER" id="PTHR38463">
    <property type="entry name" value="STRESS RESPONSE PROTEIN YSNF"/>
    <property type="match status" value="1"/>
</dbReference>
<keyword evidence="5" id="KW-1185">Reference proteome</keyword>
<dbReference type="RefSeq" id="WP_205260985.1">
    <property type="nucleotide sequence ID" value="NZ_JAERWK010000015.1"/>
</dbReference>
<accession>A0A938YEE9</accession>
<evidence type="ECO:0000259" key="3">
    <source>
        <dbReference type="Pfam" id="PF09557"/>
    </source>
</evidence>
<dbReference type="GO" id="GO:0019684">
    <property type="term" value="P:photosynthesis, light reaction"/>
    <property type="evidence" value="ECO:0007669"/>
    <property type="project" value="InterPro"/>
</dbReference>
<gene>
    <name evidence="4" type="ORF">JL106_12170</name>
</gene>
<dbReference type="InterPro" id="IPR052967">
    <property type="entry name" value="Stress_Response_Assoc"/>
</dbReference>